<evidence type="ECO:0000313" key="7">
    <source>
        <dbReference type="EMBL" id="KIF83723.1"/>
    </source>
</evidence>
<name>A0A0C1Y9R6_9BURK</name>
<evidence type="ECO:0000259" key="6">
    <source>
        <dbReference type="PROSITE" id="PS50937"/>
    </source>
</evidence>
<dbReference type="Gene3D" id="1.10.1660.10">
    <property type="match status" value="1"/>
</dbReference>
<feature type="domain" description="HTH merR-type" evidence="6">
    <location>
        <begin position="1"/>
        <end position="68"/>
    </location>
</feature>
<dbReference type="PROSITE" id="PS00552">
    <property type="entry name" value="HTH_MERR_1"/>
    <property type="match status" value="1"/>
</dbReference>
<dbReference type="PRINTS" id="PR00040">
    <property type="entry name" value="HTHMERR"/>
</dbReference>
<dbReference type="EMBL" id="JWJG01000028">
    <property type="protein sequence ID" value="KIF83723.1"/>
    <property type="molecule type" value="Genomic_DNA"/>
</dbReference>
<reference evidence="7 8" key="1">
    <citation type="submission" date="2014-12" db="EMBL/GenBank/DDBJ databases">
        <title>Denitrispirillum autotrophicum gen. nov., sp. nov., Denitrifying, Facultatively Autotrophic Bacteria Isolated from Rice Paddy Soil.</title>
        <authorList>
            <person name="Ishii S."/>
            <person name="Ashida N."/>
            <person name="Ohno H."/>
            <person name="Otsuka S."/>
            <person name="Yokota A."/>
            <person name="Senoo K."/>
        </authorList>
    </citation>
    <scope>NUCLEOTIDE SEQUENCE [LARGE SCALE GENOMIC DNA]</scope>
    <source>
        <strain evidence="7 8">TSA66</strain>
    </source>
</reference>
<feature type="coiled-coil region" evidence="5">
    <location>
        <begin position="80"/>
        <end position="107"/>
    </location>
</feature>
<organism evidence="7 8">
    <name type="scientific">Noviherbaspirillum autotrophicum</name>
    <dbReference type="NCBI Taxonomy" id="709839"/>
    <lineage>
        <taxon>Bacteria</taxon>
        <taxon>Pseudomonadati</taxon>
        <taxon>Pseudomonadota</taxon>
        <taxon>Betaproteobacteria</taxon>
        <taxon>Burkholderiales</taxon>
        <taxon>Oxalobacteraceae</taxon>
        <taxon>Noviherbaspirillum</taxon>
    </lineage>
</organism>
<dbReference type="InterPro" id="IPR000551">
    <property type="entry name" value="MerR-type_HTH_dom"/>
</dbReference>
<evidence type="ECO:0000256" key="5">
    <source>
        <dbReference type="SAM" id="Coils"/>
    </source>
</evidence>
<dbReference type="AlphaFoldDB" id="A0A0C1Y9R6"/>
<dbReference type="STRING" id="709839.TSA66_13505"/>
<dbReference type="PANTHER" id="PTHR30204">
    <property type="entry name" value="REDOX-CYCLING DRUG-SENSING TRANSCRIPTIONAL ACTIVATOR SOXR"/>
    <property type="match status" value="1"/>
</dbReference>
<dbReference type="SMART" id="SM00422">
    <property type="entry name" value="HTH_MERR"/>
    <property type="match status" value="1"/>
</dbReference>
<comment type="caution">
    <text evidence="7">The sequence shown here is derived from an EMBL/GenBank/DDBJ whole genome shotgun (WGS) entry which is preliminary data.</text>
</comment>
<dbReference type="GO" id="GO:0003677">
    <property type="term" value="F:DNA binding"/>
    <property type="evidence" value="ECO:0007669"/>
    <property type="project" value="UniProtKB-KW"/>
</dbReference>
<dbReference type="Pfam" id="PF13411">
    <property type="entry name" value="MerR_1"/>
    <property type="match status" value="1"/>
</dbReference>
<evidence type="ECO:0000256" key="1">
    <source>
        <dbReference type="ARBA" id="ARBA00022491"/>
    </source>
</evidence>
<dbReference type="SUPFAM" id="SSF46955">
    <property type="entry name" value="Putative DNA-binding domain"/>
    <property type="match status" value="1"/>
</dbReference>
<keyword evidence="2" id="KW-0805">Transcription regulation</keyword>
<keyword evidence="3" id="KW-0238">DNA-binding</keyword>
<dbReference type="GO" id="GO:0003700">
    <property type="term" value="F:DNA-binding transcription factor activity"/>
    <property type="evidence" value="ECO:0007669"/>
    <property type="project" value="InterPro"/>
</dbReference>
<keyword evidence="4" id="KW-0804">Transcription</keyword>
<evidence type="ECO:0000313" key="8">
    <source>
        <dbReference type="Proteomes" id="UP000031572"/>
    </source>
</evidence>
<dbReference type="RefSeq" id="WP_040042577.1">
    <property type="nucleotide sequence ID" value="NZ_JWJG01000028.1"/>
</dbReference>
<dbReference type="InterPro" id="IPR009061">
    <property type="entry name" value="DNA-bd_dom_put_sf"/>
</dbReference>
<dbReference type="Proteomes" id="UP000031572">
    <property type="component" value="Unassembled WGS sequence"/>
</dbReference>
<keyword evidence="1" id="KW-0678">Repressor</keyword>
<evidence type="ECO:0000256" key="3">
    <source>
        <dbReference type="ARBA" id="ARBA00023125"/>
    </source>
</evidence>
<proteinExistence type="predicted"/>
<evidence type="ECO:0000256" key="2">
    <source>
        <dbReference type="ARBA" id="ARBA00023015"/>
    </source>
</evidence>
<dbReference type="InterPro" id="IPR047057">
    <property type="entry name" value="MerR_fam"/>
</dbReference>
<dbReference type="PROSITE" id="PS50937">
    <property type="entry name" value="HTH_MERR_2"/>
    <property type="match status" value="1"/>
</dbReference>
<dbReference type="OrthoDB" id="9808480at2"/>
<accession>A0A0C1Y9R6</accession>
<keyword evidence="8" id="KW-1185">Reference proteome</keyword>
<gene>
    <name evidence="7" type="ORF">TSA66_13505</name>
</gene>
<keyword evidence="5" id="KW-0175">Coiled coil</keyword>
<dbReference type="PANTHER" id="PTHR30204:SF69">
    <property type="entry name" value="MERR-FAMILY TRANSCRIPTIONAL REGULATOR"/>
    <property type="match status" value="1"/>
</dbReference>
<sequence length="119" mass="13188">MRIGHLAAVTGVSCDTLRFYEKRGLIRAARGSNGYRRYAPETVQLVGYIRTAQRLGFSLTEIGESLPALWNAAHPDAAVAQLLTEKVEAIEVRIAELEGLKKELLERAAQLCPLANRRQ</sequence>
<evidence type="ECO:0000256" key="4">
    <source>
        <dbReference type="ARBA" id="ARBA00023163"/>
    </source>
</evidence>
<protein>
    <submittedName>
        <fullName evidence="7">MerR family transcriptional regulator</fullName>
    </submittedName>
</protein>